<feature type="compositionally biased region" description="Polar residues" evidence="6">
    <location>
        <begin position="288"/>
        <end position="299"/>
    </location>
</feature>
<feature type="compositionally biased region" description="Polar residues" evidence="6">
    <location>
        <begin position="830"/>
        <end position="843"/>
    </location>
</feature>
<evidence type="ECO:0000256" key="5">
    <source>
        <dbReference type="ARBA" id="ARBA00035009"/>
    </source>
</evidence>
<keyword evidence="3 7" id="KW-1133">Transmembrane helix</keyword>
<evidence type="ECO:0000259" key="8">
    <source>
        <dbReference type="Pfam" id="PF14650"/>
    </source>
</evidence>
<feature type="region of interest" description="Disordered" evidence="6">
    <location>
        <begin position="495"/>
        <end position="573"/>
    </location>
</feature>
<comment type="similarity">
    <text evidence="5">Belongs to the SPATA31 family.</text>
</comment>
<evidence type="ECO:0000313" key="11">
    <source>
        <dbReference type="Proteomes" id="UP000550707"/>
    </source>
</evidence>
<dbReference type="PANTHER" id="PTHR21859">
    <property type="entry name" value="ACROSOME-SPECIFIC PROTEIN"/>
    <property type="match status" value="1"/>
</dbReference>
<feature type="compositionally biased region" description="Polar residues" evidence="6">
    <location>
        <begin position="307"/>
        <end position="319"/>
    </location>
</feature>
<evidence type="ECO:0000256" key="3">
    <source>
        <dbReference type="ARBA" id="ARBA00022989"/>
    </source>
</evidence>
<dbReference type="Pfam" id="PF15371">
    <property type="entry name" value="DUF4599"/>
    <property type="match status" value="1"/>
</dbReference>
<evidence type="ECO:0000256" key="6">
    <source>
        <dbReference type="SAM" id="MobiDB-lite"/>
    </source>
</evidence>
<evidence type="ECO:0000256" key="1">
    <source>
        <dbReference type="ARBA" id="ARBA00004167"/>
    </source>
</evidence>
<dbReference type="EMBL" id="JACASF010000014">
    <property type="protein sequence ID" value="KAF6433801.1"/>
    <property type="molecule type" value="Genomic_DNA"/>
</dbReference>
<keyword evidence="4 7" id="KW-0472">Membrane</keyword>
<gene>
    <name evidence="10" type="ORF">HJG59_008864</name>
</gene>
<evidence type="ECO:0000259" key="9">
    <source>
        <dbReference type="Pfam" id="PF15371"/>
    </source>
</evidence>
<evidence type="ECO:0000256" key="4">
    <source>
        <dbReference type="ARBA" id="ARBA00023136"/>
    </source>
</evidence>
<dbReference type="InParanoid" id="A0A7J8EER0"/>
<evidence type="ECO:0000256" key="7">
    <source>
        <dbReference type="SAM" id="Phobius"/>
    </source>
</evidence>
<keyword evidence="11" id="KW-1185">Reference proteome</keyword>
<feature type="compositionally biased region" description="Polar residues" evidence="6">
    <location>
        <begin position="807"/>
        <end position="818"/>
    </location>
</feature>
<keyword evidence="2 7" id="KW-0812">Transmembrane</keyword>
<evidence type="ECO:0000256" key="2">
    <source>
        <dbReference type="ARBA" id="ARBA00022692"/>
    </source>
</evidence>
<dbReference type="InterPro" id="IPR039509">
    <property type="entry name" value="SPATA31"/>
</dbReference>
<feature type="region of interest" description="Disordered" evidence="6">
    <location>
        <begin position="274"/>
        <end position="331"/>
    </location>
</feature>
<feature type="region of interest" description="Disordered" evidence="6">
    <location>
        <begin position="766"/>
        <end position="846"/>
    </location>
</feature>
<dbReference type="AlphaFoldDB" id="A0A7J8EER0"/>
<feature type="transmembrane region" description="Helical" evidence="7">
    <location>
        <begin position="12"/>
        <end position="37"/>
    </location>
</feature>
<dbReference type="InterPro" id="IPR027970">
    <property type="entry name" value="SPATA31-like"/>
</dbReference>
<dbReference type="GO" id="GO:0016020">
    <property type="term" value="C:membrane"/>
    <property type="evidence" value="ECO:0007669"/>
    <property type="project" value="UniProtKB-SubCell"/>
</dbReference>
<organism evidence="10 11">
    <name type="scientific">Molossus molossus</name>
    <name type="common">Pallas' mastiff bat</name>
    <name type="synonym">Vespertilio molossus</name>
    <dbReference type="NCBI Taxonomy" id="27622"/>
    <lineage>
        <taxon>Eukaryota</taxon>
        <taxon>Metazoa</taxon>
        <taxon>Chordata</taxon>
        <taxon>Craniata</taxon>
        <taxon>Vertebrata</taxon>
        <taxon>Euteleostomi</taxon>
        <taxon>Mammalia</taxon>
        <taxon>Eutheria</taxon>
        <taxon>Laurasiatheria</taxon>
        <taxon>Chiroptera</taxon>
        <taxon>Yangochiroptera</taxon>
        <taxon>Molossidae</taxon>
        <taxon>Molossus</taxon>
    </lineage>
</organism>
<feature type="compositionally biased region" description="Polar residues" evidence="6">
    <location>
        <begin position="512"/>
        <end position="530"/>
    </location>
</feature>
<proteinExistence type="inferred from homology"/>
<accession>A0A7J8EER0</accession>
<dbReference type="PANTHER" id="PTHR21859:SF12">
    <property type="entry name" value="SPERMATOGENESIS-ASSOCIATED PROTEIN 31D1"/>
    <property type="match status" value="1"/>
</dbReference>
<protein>
    <submittedName>
        <fullName evidence="10">Uncharacterized protein</fullName>
    </submittedName>
</protein>
<name>A0A7J8EER0_MOLMO</name>
<comment type="caution">
    <text evidence="10">The sequence shown here is derived from an EMBL/GenBank/DDBJ whole genome shotgun (WGS) entry which is preliminary data.</text>
</comment>
<dbReference type="Pfam" id="PF14650">
    <property type="entry name" value="FAM75"/>
    <property type="match status" value="1"/>
</dbReference>
<feature type="region of interest" description="Disordered" evidence="6">
    <location>
        <begin position="425"/>
        <end position="453"/>
    </location>
</feature>
<feature type="domain" description="SPATA31-like" evidence="9">
    <location>
        <begin position="55"/>
        <end position="142"/>
    </location>
</feature>
<comment type="subcellular location">
    <subcellularLocation>
        <location evidence="1">Membrane</location>
        <topology evidence="1">Single-pass membrane protein</topology>
    </subcellularLocation>
</comment>
<sequence>MTFNLFLKSQSLSCYCTPTYICVLWLLFLLFCFLVRIPSTQTFWKNVHTQTHQGRARKRRKGRTPKGCRYYQREEEEEKMLISILKSPLGQRHDSVHFRQLLCPDPSCEVCEKATTEMDQLLFPLALEDATPSVSPLAPTAPGTEPSFTLSPPFSAVPAGDLTPPPLPKSLPAAPHSVLCPNPVTPLGAFSMSSLPLSLPPYPFPPLEPEFPVDHSPPQPLTFPSLPTHDTQNVKTTLTLNAIFLESSITQDLNYSPDLAQTLSPAASVTYPVPQTLSVSPPPDPNLAATQPKSMSISSKPALGKSSPDSTGALSTSVPHGTDHPSLSVPDCSWRDARVRVSLPSTSTRCDYNQDKKVGYESEKDLDSYRMGLSGENSVVSGQSVRQTQLENALTVHLSKKLEEINVVQLPGTVHSSWHVNQQTLSVQSHTPVKRRSLSRSEGGDSCLSTSQELSSLESRAQQMLEAHITTFTPRAMWTLPAKVLESIETFRDTSSHSLYNSKSSSNNLTSEVDSTSGSFTPQRGSSKTLTPPPPATSLVGKEGQGPLRPSPSDIPHGLAEEGQRTGGARHTLLPVTNSIIGKASHRRPPRANICPRKPPTQQAGAAHEPVDQSVNSGQGQKVKKSEPVPMPSVSRAEELDALQPKTSDVLTASKPGISQRINVNESQGTTTVTTESLPAKISALPDPKSANLQKQFLEELKSKLEKRMNNQVQGQPTDLSHDSDILTYKAPLSHAQGVSRVHRAAPQGPHVHWEDRGLSVEKQQEPWVPKHVSRLSQEKNFPPATKRVSPTGSKSEELGGEDAGLGTSQAGRTSLHTQDLALKERLGSKSPQALSQKGQSPPDSFFRNKINHFFPWLHSGTKRKQQEYSQEKCSLISSAQSRSPVISRAKIEKFLEEKLGRQQATDGACPQEPLPSAVQFGEAQQKAAVQAGAEPVQGHPFNSRAPACTVTNTKSHLQEAVFRDKDRHPQKVVTFKDQLLCQKHPQSVPHPSPTCRPRAAPGPPAALTRDKGIVEINIYYLDSKRCCRIFSEKIIPTHK</sequence>
<feature type="region of interest" description="Disordered" evidence="6">
    <location>
        <begin position="986"/>
        <end position="1008"/>
    </location>
</feature>
<evidence type="ECO:0000313" key="10">
    <source>
        <dbReference type="EMBL" id="KAF6433801.1"/>
    </source>
</evidence>
<feature type="domain" description="SPATA31" evidence="8">
    <location>
        <begin position="353"/>
        <end position="418"/>
    </location>
</feature>
<feature type="region of interest" description="Disordered" evidence="6">
    <location>
        <begin position="585"/>
        <end position="631"/>
    </location>
</feature>
<feature type="compositionally biased region" description="Pro residues" evidence="6">
    <location>
        <begin position="989"/>
        <end position="1005"/>
    </location>
</feature>
<reference evidence="10 11" key="1">
    <citation type="journal article" date="2020" name="Nature">
        <title>Six reference-quality genomes reveal evolution of bat adaptations.</title>
        <authorList>
            <person name="Jebb D."/>
            <person name="Huang Z."/>
            <person name="Pippel M."/>
            <person name="Hughes G.M."/>
            <person name="Lavrichenko K."/>
            <person name="Devanna P."/>
            <person name="Winkler S."/>
            <person name="Jermiin L.S."/>
            <person name="Skirmuntt E.C."/>
            <person name="Katzourakis A."/>
            <person name="Burkitt-Gray L."/>
            <person name="Ray D.A."/>
            <person name="Sullivan K.A.M."/>
            <person name="Roscito J.G."/>
            <person name="Kirilenko B.M."/>
            <person name="Davalos L.M."/>
            <person name="Corthals A.P."/>
            <person name="Power M.L."/>
            <person name="Jones G."/>
            <person name="Ransome R.D."/>
            <person name="Dechmann D.K.N."/>
            <person name="Locatelli A.G."/>
            <person name="Puechmaille S.J."/>
            <person name="Fedrigo O."/>
            <person name="Jarvis E.D."/>
            <person name="Hiller M."/>
            <person name="Vernes S.C."/>
            <person name="Myers E.W."/>
            <person name="Teeling E.C."/>
        </authorList>
    </citation>
    <scope>NUCLEOTIDE SEQUENCE [LARGE SCALE GENOMIC DNA]</scope>
    <source>
        <strain evidence="10">MMolMol1</strain>
        <tissue evidence="10">Muscle</tissue>
    </source>
</reference>
<feature type="compositionally biased region" description="Low complexity" evidence="6">
    <location>
        <begin position="496"/>
        <end position="511"/>
    </location>
</feature>
<dbReference type="Proteomes" id="UP000550707">
    <property type="component" value="Unassembled WGS sequence"/>
</dbReference>
<feature type="region of interest" description="Disordered" evidence="6">
    <location>
        <begin position="133"/>
        <end position="163"/>
    </location>
</feature>